<protein>
    <recommendedName>
        <fullName evidence="3">Diguanylate cyclase</fullName>
    </recommendedName>
</protein>
<evidence type="ECO:0008006" key="3">
    <source>
        <dbReference type="Google" id="ProtNLM"/>
    </source>
</evidence>
<name>A0A4V2F357_9BURK</name>
<reference evidence="1 2" key="1">
    <citation type="submission" date="2019-02" db="EMBL/GenBank/DDBJ databases">
        <title>Genomic Encyclopedia of Type Strains, Phase IV (KMG-IV): sequencing the most valuable type-strain genomes for metagenomic binning, comparative biology and taxonomic classification.</title>
        <authorList>
            <person name="Goeker M."/>
        </authorList>
    </citation>
    <scope>NUCLEOTIDE SEQUENCE [LARGE SCALE GENOMIC DNA]</scope>
    <source>
        <strain evidence="1 2">K24</strain>
    </source>
</reference>
<dbReference type="OrthoDB" id="8534240at2"/>
<proteinExistence type="predicted"/>
<dbReference type="AlphaFoldDB" id="A0A4V2F357"/>
<evidence type="ECO:0000313" key="2">
    <source>
        <dbReference type="Proteomes" id="UP000292445"/>
    </source>
</evidence>
<sequence length="210" mass="23353">MNVFETIAAQAAAMKLPIYAVTAATVPRRDAPILLIIHWHGFARETPLRRDELPLPPRSVAGSALQVEVPAGDIESVERALLDAAWQLGAWDLERVVKRPWWRLGAPASEALAGHRAFGDYPDANDGDPGVVMEAPDRDELMRAAARRGYVRWLFRPRKSGLWQRFQDEDSTLDMSGGRAPPCPVLPYPLETGRAGRAVYRLGRVDRLII</sequence>
<gene>
    <name evidence="1" type="ORF">EV675_3857</name>
</gene>
<dbReference type="EMBL" id="SGXC01000002">
    <property type="protein sequence ID" value="RZS81234.1"/>
    <property type="molecule type" value="Genomic_DNA"/>
</dbReference>
<keyword evidence="2" id="KW-1185">Reference proteome</keyword>
<dbReference type="Proteomes" id="UP000292445">
    <property type="component" value="Unassembled WGS sequence"/>
</dbReference>
<accession>A0A4V2F357</accession>
<comment type="caution">
    <text evidence="1">The sequence shown here is derived from an EMBL/GenBank/DDBJ whole genome shotgun (WGS) entry which is preliminary data.</text>
</comment>
<evidence type="ECO:0000313" key="1">
    <source>
        <dbReference type="EMBL" id="RZS81234.1"/>
    </source>
</evidence>
<organism evidence="1 2">
    <name type="scientific">Pigmentiphaga kullae</name>
    <dbReference type="NCBI Taxonomy" id="151784"/>
    <lineage>
        <taxon>Bacteria</taxon>
        <taxon>Pseudomonadati</taxon>
        <taxon>Pseudomonadota</taxon>
        <taxon>Betaproteobacteria</taxon>
        <taxon>Burkholderiales</taxon>
        <taxon>Alcaligenaceae</taxon>
        <taxon>Pigmentiphaga</taxon>
    </lineage>
</organism>